<dbReference type="Pfam" id="PF21238">
    <property type="entry name" value="Pus10_C"/>
    <property type="match status" value="1"/>
</dbReference>
<dbReference type="PANTHER" id="PTHR21568:SF0">
    <property type="entry name" value="TRNA PSEUDOURIDINE SYNTHASE PUS10"/>
    <property type="match status" value="1"/>
</dbReference>
<comment type="function">
    <text evidence="5">Responsible for synthesis of pseudouridine from uracil-54 and uracil-55 in the psi GC loop of transfer RNAs.</text>
</comment>
<dbReference type="InterPro" id="IPR005912">
    <property type="entry name" value="Pus10"/>
</dbReference>
<evidence type="ECO:0000259" key="6">
    <source>
        <dbReference type="PROSITE" id="PS51165"/>
    </source>
</evidence>
<dbReference type="KEGG" id="acj:ACAM_0419"/>
<dbReference type="eggNOG" id="arCOG01015">
    <property type="taxonomic scope" value="Archaea"/>
</dbReference>
<evidence type="ECO:0000256" key="2">
    <source>
        <dbReference type="ARBA" id="ARBA00022694"/>
    </source>
</evidence>
<dbReference type="InterPro" id="IPR048741">
    <property type="entry name" value="Pus10-like_C"/>
</dbReference>
<sequence length="437" mass="48222">MDSRVLDSALKALSRYPLCDRCLGRLFARLGRGWSNRERGEAVKRVLVMELHRMALEGEEGALEKLVSIAPNVGEVARGVVESLSPGSYREGGPCAVCGGLLENAIASAVEEGYRLLKAYDVERFVVGVRLGGDVARAEEEVKRVAGAGYGESIKAEIRREVGKLLLGRGGVKVDFDNPEATLLVEFPGGGVEIQVNSLLYRGRYWKLGRNISQAYWPTPEGPRYFSVEQALWPMLKLTGGERLVVHAAGREDVDARMLGSGRPMIVEVKSPRRRRIPLEKLEEAANKGGRGVVRFRFESAARRAEVALYKEEAARVRKVYRALVAVEGGLGVGDVDRLRRALEGAVIMQRTPSRVLHRRPDILRRRRLYSLDCSPLEEGVLMECVIEAEGGLYIKELVSGDRGRTRPSFAEVLGREALCIELDVVWVEHEAPGAPG</sequence>
<feature type="binding site" evidence="5">
    <location>
        <position position="394"/>
    </location>
    <ligand>
        <name>substrate</name>
    </ligand>
</feature>
<dbReference type="EC" id="5.4.99.25" evidence="5"/>
<dbReference type="GO" id="GO:0000049">
    <property type="term" value="F:tRNA binding"/>
    <property type="evidence" value="ECO:0007669"/>
    <property type="project" value="InterPro"/>
</dbReference>
<evidence type="ECO:0000313" key="8">
    <source>
        <dbReference type="Proteomes" id="UP000016887"/>
    </source>
</evidence>
<comment type="catalytic activity">
    <reaction evidence="5">
        <text>uridine(54) in tRNA = pseudouridine(54) in tRNA</text>
        <dbReference type="Rhea" id="RHEA:57876"/>
        <dbReference type="Rhea" id="RHEA-COMP:10193"/>
        <dbReference type="Rhea" id="RHEA-COMP:14141"/>
        <dbReference type="ChEBI" id="CHEBI:65314"/>
        <dbReference type="ChEBI" id="CHEBI:65315"/>
    </reaction>
</comment>
<dbReference type="PATRIC" id="fig|1198449.6.peg.423"/>
<dbReference type="HAMAP" id="MF_01893">
    <property type="entry name" value="Pus10_arch"/>
    <property type="match status" value="1"/>
</dbReference>
<keyword evidence="4 5" id="KW-0413">Isomerase</keyword>
<dbReference type="SUPFAM" id="SSF55120">
    <property type="entry name" value="Pseudouridine synthase"/>
    <property type="match status" value="1"/>
</dbReference>
<reference evidence="7 8" key="1">
    <citation type="journal article" date="2013" name="Appl. Environ. Microbiol.">
        <title>Variation of the Virus-Related Elements within Syntenic Genomes of the Hyperthermophilic Archaeon Aeropyrum.</title>
        <authorList>
            <person name="Daifuku T."/>
            <person name="Yoshida T."/>
            <person name="Kitamura T."/>
            <person name="Kawaichi S."/>
            <person name="Inoue T."/>
            <person name="Nomura K."/>
            <person name="Yoshida Y."/>
            <person name="Kuno S."/>
            <person name="Sako Y."/>
        </authorList>
    </citation>
    <scope>NUCLEOTIDE SEQUENCE [LARGE SCALE GENOMIC DNA]</scope>
    <source>
        <strain evidence="7 8">SY1</strain>
    </source>
</reference>
<keyword evidence="2 5" id="KW-0819">tRNA processing</keyword>
<keyword evidence="3 5" id="KW-0694">RNA-binding</keyword>
<comment type="catalytic activity">
    <reaction evidence="5">
        <text>uridine(55) in tRNA = pseudouridine(55) in tRNA</text>
        <dbReference type="Rhea" id="RHEA:42532"/>
        <dbReference type="Rhea" id="RHEA-COMP:10101"/>
        <dbReference type="Rhea" id="RHEA-COMP:10102"/>
        <dbReference type="ChEBI" id="CHEBI:65314"/>
        <dbReference type="ChEBI" id="CHEBI:65315"/>
        <dbReference type="EC" id="5.4.99.25"/>
    </reaction>
</comment>
<proteinExistence type="inferred from homology"/>
<dbReference type="InterPro" id="IPR039894">
    <property type="entry name" value="Pus10-like"/>
</dbReference>
<dbReference type="Gene3D" id="3.30.70.3190">
    <property type="match status" value="1"/>
</dbReference>
<dbReference type="Gene3D" id="3.30.70.2510">
    <property type="match status" value="1"/>
</dbReference>
<evidence type="ECO:0000256" key="1">
    <source>
        <dbReference type="ARBA" id="ARBA00009652"/>
    </source>
</evidence>
<evidence type="ECO:0000256" key="4">
    <source>
        <dbReference type="ARBA" id="ARBA00023235"/>
    </source>
</evidence>
<gene>
    <name evidence="5" type="primary">pus10</name>
    <name evidence="7" type="ORF">ACAM_0419</name>
</gene>
<dbReference type="EMBL" id="AP012489">
    <property type="protein sequence ID" value="BAN89888.1"/>
    <property type="molecule type" value="Genomic_DNA"/>
</dbReference>
<dbReference type="Pfam" id="PF22023">
    <property type="entry name" value="Pus10_THUMP_arc"/>
    <property type="match status" value="1"/>
</dbReference>
<protein>
    <recommendedName>
        <fullName evidence="5">tRNA pseudouridine synthase Pus10</fullName>
        <ecNumber evidence="5">5.4.99.25</ecNumber>
    </recommendedName>
    <alternativeName>
        <fullName evidence="5">tRNA pseudouridine 54/55 synthase</fullName>
        <shortName evidence="5">Psi54/55 synthase</shortName>
    </alternativeName>
</protein>
<dbReference type="AlphaFoldDB" id="U3TD39"/>
<accession>U3TD39</accession>
<dbReference type="InterPro" id="IPR004114">
    <property type="entry name" value="THUMP_dom"/>
</dbReference>
<comment type="similarity">
    <text evidence="1 5">Belongs to the pseudouridine synthase Pus10 family.</text>
</comment>
<name>U3TD39_9CREN</name>
<evidence type="ECO:0000313" key="7">
    <source>
        <dbReference type="EMBL" id="BAN89888.1"/>
    </source>
</evidence>
<feature type="active site" description="Nucleophile" evidence="5">
    <location>
        <position position="253"/>
    </location>
</feature>
<dbReference type="PROSITE" id="PS51165">
    <property type="entry name" value="THUMP"/>
    <property type="match status" value="1"/>
</dbReference>
<dbReference type="GO" id="GO:0160148">
    <property type="term" value="F:tRNA pseudouridine(55) synthase activity"/>
    <property type="evidence" value="ECO:0007669"/>
    <property type="project" value="UniProtKB-EC"/>
</dbReference>
<dbReference type="RefSeq" id="WP_022541164.1">
    <property type="nucleotide sequence ID" value="NC_022521.1"/>
</dbReference>
<dbReference type="Proteomes" id="UP000016887">
    <property type="component" value="Chromosome"/>
</dbReference>
<dbReference type="GO" id="GO:0031119">
    <property type="term" value="P:tRNA pseudouridine synthesis"/>
    <property type="evidence" value="ECO:0007669"/>
    <property type="project" value="UniProtKB-UniRule"/>
</dbReference>
<dbReference type="NCBIfam" id="TIGR01213">
    <property type="entry name" value="pseudo_Pus10arc"/>
    <property type="match status" value="1"/>
</dbReference>
<dbReference type="InterPro" id="IPR055174">
    <property type="entry name" value="Pus10_THUMP_arc"/>
</dbReference>
<dbReference type="GeneID" id="17111266"/>
<feature type="domain" description="THUMP" evidence="6">
    <location>
        <begin position="76"/>
        <end position="198"/>
    </location>
</feature>
<evidence type="ECO:0000256" key="5">
    <source>
        <dbReference type="HAMAP-Rule" id="MF_01893"/>
    </source>
</evidence>
<dbReference type="InterPro" id="IPR020103">
    <property type="entry name" value="PsdUridine_synth_cat_dom_sf"/>
</dbReference>
<dbReference type="STRING" id="1198449.ACAM_0419"/>
<evidence type="ECO:0000256" key="3">
    <source>
        <dbReference type="ARBA" id="ARBA00022884"/>
    </source>
</evidence>
<keyword evidence="8" id="KW-1185">Reference proteome</keyword>
<organism evidence="7 8">
    <name type="scientific">Aeropyrum camini SY1 = JCM 12091</name>
    <dbReference type="NCBI Taxonomy" id="1198449"/>
    <lineage>
        <taxon>Archaea</taxon>
        <taxon>Thermoproteota</taxon>
        <taxon>Thermoprotei</taxon>
        <taxon>Desulfurococcales</taxon>
        <taxon>Desulfurococcaceae</taxon>
        <taxon>Aeropyrum</taxon>
    </lineage>
</organism>
<dbReference type="PANTHER" id="PTHR21568">
    <property type="entry name" value="TRNA PSEUDOURIDINE SYNTHASE PUS10"/>
    <property type="match status" value="1"/>
</dbReference>
<feature type="binding site" evidence="5">
    <location>
        <position position="321"/>
    </location>
    <ligand>
        <name>substrate</name>
    </ligand>
</feature>